<evidence type="ECO:0000256" key="7">
    <source>
        <dbReference type="ARBA" id="ARBA00022840"/>
    </source>
</evidence>
<dbReference type="PROSITE" id="PS50109">
    <property type="entry name" value="HIS_KIN"/>
    <property type="match status" value="1"/>
</dbReference>
<evidence type="ECO:0000256" key="5">
    <source>
        <dbReference type="ARBA" id="ARBA00022741"/>
    </source>
</evidence>
<dbReference type="GO" id="GO:0005524">
    <property type="term" value="F:ATP binding"/>
    <property type="evidence" value="ECO:0007669"/>
    <property type="project" value="UniProtKB-KW"/>
</dbReference>
<reference evidence="10 11" key="1">
    <citation type="submission" date="2018-12" db="EMBL/GenBank/DDBJ databases">
        <title>Bacillus yapensis draft genome sequence.</title>
        <authorList>
            <person name="Yu L."/>
            <person name="Xu X."/>
            <person name="Tang X."/>
        </authorList>
    </citation>
    <scope>NUCLEOTIDE SEQUENCE [LARGE SCALE GENOMIC DNA]</scope>
    <source>
        <strain evidence="10 11">XXST-01</strain>
    </source>
</reference>
<name>A0A431WE72_9BACI</name>
<dbReference type="Gene3D" id="3.30.565.10">
    <property type="entry name" value="Histidine kinase-like ATPase, C-terminal domain"/>
    <property type="match status" value="1"/>
</dbReference>
<evidence type="ECO:0000256" key="8">
    <source>
        <dbReference type="ARBA" id="ARBA00023012"/>
    </source>
</evidence>
<evidence type="ECO:0000313" key="10">
    <source>
        <dbReference type="EMBL" id="RTR33823.1"/>
    </source>
</evidence>
<dbReference type="PRINTS" id="PR00344">
    <property type="entry name" value="BCTRLSENSOR"/>
</dbReference>
<dbReference type="InterPro" id="IPR004358">
    <property type="entry name" value="Sig_transdc_His_kin-like_C"/>
</dbReference>
<keyword evidence="5" id="KW-0547">Nucleotide-binding</keyword>
<evidence type="ECO:0000256" key="6">
    <source>
        <dbReference type="ARBA" id="ARBA00022777"/>
    </source>
</evidence>
<dbReference type="InterPro" id="IPR036097">
    <property type="entry name" value="HisK_dim/P_sf"/>
</dbReference>
<evidence type="ECO:0000256" key="4">
    <source>
        <dbReference type="ARBA" id="ARBA00022679"/>
    </source>
</evidence>
<evidence type="ECO:0000256" key="2">
    <source>
        <dbReference type="ARBA" id="ARBA00012438"/>
    </source>
</evidence>
<comment type="caution">
    <text evidence="10">The sequence shown here is derived from an EMBL/GenBank/DDBJ whole genome shotgun (WGS) entry which is preliminary data.</text>
</comment>
<dbReference type="SUPFAM" id="SSF55874">
    <property type="entry name" value="ATPase domain of HSP90 chaperone/DNA topoisomerase II/histidine kinase"/>
    <property type="match status" value="1"/>
</dbReference>
<dbReference type="OrthoDB" id="9815750at2"/>
<sequence>MEYKQSDIELASFEKLKKEFDEISLQSSYLANVGQLAAGIAHEIRNPLTTIKGFIQLMKPYLVEIEKEEYATIALEEIERANTILYEFLNAAKPHVNEAKHIDVNRLVKEITILFEGEAHLRNITICTNLGPENPSLFLEEHQLKQVLVNVVKNAFEAVPATGGEIILSTEVRDEMVLFHIGDNGCGMSDETVQRIFMPFYTTKATGTGLGLSVCNDIIHQLGGEIEIKSQPGVGTDFFIYLPYKPALSN</sequence>
<dbReference type="CDD" id="cd00082">
    <property type="entry name" value="HisKA"/>
    <property type="match status" value="1"/>
</dbReference>
<dbReference type="SUPFAM" id="SSF47384">
    <property type="entry name" value="Homodimeric domain of signal transducing histidine kinase"/>
    <property type="match status" value="1"/>
</dbReference>
<dbReference type="InterPro" id="IPR036890">
    <property type="entry name" value="HATPase_C_sf"/>
</dbReference>
<dbReference type="PANTHER" id="PTHR43065:SF10">
    <property type="entry name" value="PEROXIDE STRESS-ACTIVATED HISTIDINE KINASE MAK3"/>
    <property type="match status" value="1"/>
</dbReference>
<keyword evidence="4" id="KW-0808">Transferase</keyword>
<dbReference type="InterPro" id="IPR003594">
    <property type="entry name" value="HATPase_dom"/>
</dbReference>
<keyword evidence="8" id="KW-0902">Two-component regulatory system</keyword>
<dbReference type="RefSeq" id="WP_126407466.1">
    <property type="nucleotide sequence ID" value="NZ_RXNT01000004.1"/>
</dbReference>
<protein>
    <recommendedName>
        <fullName evidence="2">histidine kinase</fullName>
        <ecNumber evidence="2">2.7.13.3</ecNumber>
    </recommendedName>
</protein>
<dbReference type="EC" id="2.7.13.3" evidence="2"/>
<dbReference type="Gene3D" id="1.10.287.130">
    <property type="match status" value="1"/>
</dbReference>
<dbReference type="PANTHER" id="PTHR43065">
    <property type="entry name" value="SENSOR HISTIDINE KINASE"/>
    <property type="match status" value="1"/>
</dbReference>
<evidence type="ECO:0000256" key="1">
    <source>
        <dbReference type="ARBA" id="ARBA00000085"/>
    </source>
</evidence>
<dbReference type="Proteomes" id="UP000271374">
    <property type="component" value="Unassembled WGS sequence"/>
</dbReference>
<dbReference type="SMART" id="SM00387">
    <property type="entry name" value="HATPase_c"/>
    <property type="match status" value="1"/>
</dbReference>
<organism evidence="10 11">
    <name type="scientific">Bacillus yapensis</name>
    <dbReference type="NCBI Taxonomy" id="2492960"/>
    <lineage>
        <taxon>Bacteria</taxon>
        <taxon>Bacillati</taxon>
        <taxon>Bacillota</taxon>
        <taxon>Bacilli</taxon>
        <taxon>Bacillales</taxon>
        <taxon>Bacillaceae</taxon>
        <taxon>Bacillus</taxon>
    </lineage>
</organism>
<dbReference type="Pfam" id="PF02518">
    <property type="entry name" value="HATPase_c"/>
    <property type="match status" value="1"/>
</dbReference>
<accession>A0A431WE72</accession>
<evidence type="ECO:0000259" key="9">
    <source>
        <dbReference type="PROSITE" id="PS50109"/>
    </source>
</evidence>
<gene>
    <name evidence="10" type="ORF">EKG37_06260</name>
</gene>
<keyword evidence="7" id="KW-0067">ATP-binding</keyword>
<evidence type="ECO:0000313" key="11">
    <source>
        <dbReference type="Proteomes" id="UP000271374"/>
    </source>
</evidence>
<dbReference type="AlphaFoldDB" id="A0A431WE72"/>
<dbReference type="Pfam" id="PF00512">
    <property type="entry name" value="HisKA"/>
    <property type="match status" value="1"/>
</dbReference>
<dbReference type="SMART" id="SM00388">
    <property type="entry name" value="HisKA"/>
    <property type="match status" value="1"/>
</dbReference>
<keyword evidence="6" id="KW-0418">Kinase</keyword>
<proteinExistence type="predicted"/>
<feature type="domain" description="Histidine kinase" evidence="9">
    <location>
        <begin position="39"/>
        <end position="246"/>
    </location>
</feature>
<dbReference type="InterPro" id="IPR003661">
    <property type="entry name" value="HisK_dim/P_dom"/>
</dbReference>
<comment type="catalytic activity">
    <reaction evidence="1">
        <text>ATP + protein L-histidine = ADP + protein N-phospho-L-histidine.</text>
        <dbReference type="EC" id="2.7.13.3"/>
    </reaction>
</comment>
<keyword evidence="3" id="KW-0597">Phosphoprotein</keyword>
<keyword evidence="11" id="KW-1185">Reference proteome</keyword>
<dbReference type="EMBL" id="RXNT01000004">
    <property type="protein sequence ID" value="RTR33823.1"/>
    <property type="molecule type" value="Genomic_DNA"/>
</dbReference>
<dbReference type="GO" id="GO:0000155">
    <property type="term" value="F:phosphorelay sensor kinase activity"/>
    <property type="evidence" value="ECO:0007669"/>
    <property type="project" value="InterPro"/>
</dbReference>
<dbReference type="InterPro" id="IPR005467">
    <property type="entry name" value="His_kinase_dom"/>
</dbReference>
<evidence type="ECO:0000256" key="3">
    <source>
        <dbReference type="ARBA" id="ARBA00022553"/>
    </source>
</evidence>